<dbReference type="STRING" id="284811.Q751Y1"/>
<dbReference type="InterPro" id="IPR036610">
    <property type="entry name" value="PEBP-like_sf"/>
</dbReference>
<dbReference type="InterPro" id="IPR008914">
    <property type="entry name" value="PEBP"/>
</dbReference>
<dbReference type="OMA" id="NWGYGTP"/>
<dbReference type="EMBL" id="AE016819">
    <property type="protein sequence ID" value="AAS54066.1"/>
    <property type="molecule type" value="Genomic_DNA"/>
</dbReference>
<accession>Q751Y1</accession>
<dbReference type="InParanoid" id="Q751Y1"/>
<protein>
    <submittedName>
        <fullName evidence="1">AFR694Wp</fullName>
    </submittedName>
</protein>
<organism evidence="1 2">
    <name type="scientific">Eremothecium gossypii (strain ATCC 10895 / CBS 109.51 / FGSC 9923 / NRRL Y-1056)</name>
    <name type="common">Yeast</name>
    <name type="synonym">Ashbya gossypii</name>
    <dbReference type="NCBI Taxonomy" id="284811"/>
    <lineage>
        <taxon>Eukaryota</taxon>
        <taxon>Fungi</taxon>
        <taxon>Dikarya</taxon>
        <taxon>Ascomycota</taxon>
        <taxon>Saccharomycotina</taxon>
        <taxon>Saccharomycetes</taxon>
        <taxon>Saccharomycetales</taxon>
        <taxon>Saccharomycetaceae</taxon>
        <taxon>Eremothecium</taxon>
    </lineage>
</organism>
<evidence type="ECO:0000313" key="1">
    <source>
        <dbReference type="EMBL" id="AAS54066.1"/>
    </source>
</evidence>
<dbReference type="FunFam" id="3.90.280.10:FF:000021">
    <property type="match status" value="1"/>
</dbReference>
<dbReference type="PANTHER" id="PTHR11362">
    <property type="entry name" value="PHOSPHATIDYLETHANOLAMINE-BINDING PROTEIN"/>
    <property type="match status" value="1"/>
</dbReference>
<dbReference type="MEROPS" id="I51.001"/>
<dbReference type="CDD" id="cd00866">
    <property type="entry name" value="PEBP_euk"/>
    <property type="match status" value="1"/>
</dbReference>
<dbReference type="GO" id="GO:0046578">
    <property type="term" value="P:regulation of Ras protein signal transduction"/>
    <property type="evidence" value="ECO:0000318"/>
    <property type="project" value="GO_Central"/>
</dbReference>
<dbReference type="GeneID" id="4622531"/>
<dbReference type="OrthoDB" id="2506647at2759"/>
<dbReference type="InterPro" id="IPR035810">
    <property type="entry name" value="PEBP_euk"/>
</dbReference>
<dbReference type="GO" id="GO:0005543">
    <property type="term" value="F:phospholipid binding"/>
    <property type="evidence" value="ECO:0000318"/>
    <property type="project" value="GO_Central"/>
</dbReference>
<proteinExistence type="predicted"/>
<dbReference type="SUPFAM" id="SSF49777">
    <property type="entry name" value="PEBP-like"/>
    <property type="match status" value="1"/>
</dbReference>
<dbReference type="eggNOG" id="KOG3346">
    <property type="taxonomic scope" value="Eukaryota"/>
</dbReference>
<reference evidence="2" key="2">
    <citation type="journal article" date="2013" name="G3 (Bethesda)">
        <title>Genomes of Ashbya fungi isolated from insects reveal four mating-type loci, numerous translocations, lack of transposons, and distinct gene duplications.</title>
        <authorList>
            <person name="Dietrich F.S."/>
            <person name="Voegeli S."/>
            <person name="Kuo S."/>
            <person name="Philippsen P."/>
        </authorList>
    </citation>
    <scope>GENOME REANNOTATION</scope>
    <source>
        <strain evidence="2">ATCC 10895 / CBS 109.51 / FGSC 9923 / NRRL Y-1056</strain>
    </source>
</reference>
<dbReference type="RefSeq" id="NP_986242.1">
    <property type="nucleotide sequence ID" value="NM_212378.1"/>
</dbReference>
<gene>
    <name evidence="1" type="ORF">AGOS_AFR694W</name>
</gene>
<keyword evidence="2" id="KW-1185">Reference proteome</keyword>
<dbReference type="Gene3D" id="3.90.280.10">
    <property type="entry name" value="PEBP-like"/>
    <property type="match status" value="1"/>
</dbReference>
<dbReference type="FunCoup" id="Q751Y1">
    <property type="interactions" value="1486"/>
</dbReference>
<evidence type="ECO:0000313" key="2">
    <source>
        <dbReference type="Proteomes" id="UP000000591"/>
    </source>
</evidence>
<dbReference type="AlphaFoldDB" id="Q751Y1"/>
<dbReference type="GO" id="GO:0030162">
    <property type="term" value="P:regulation of proteolysis"/>
    <property type="evidence" value="ECO:0000318"/>
    <property type="project" value="GO_Central"/>
</dbReference>
<dbReference type="HOGENOM" id="CLU_043994_3_1_1"/>
<name>Q751Y1_EREGS</name>
<reference evidence="1 2" key="1">
    <citation type="journal article" date="2004" name="Science">
        <title>The Ashbya gossypii genome as a tool for mapping the ancient Saccharomyces cerevisiae genome.</title>
        <authorList>
            <person name="Dietrich F.S."/>
            <person name="Voegeli S."/>
            <person name="Brachat S."/>
            <person name="Lerch A."/>
            <person name="Gates K."/>
            <person name="Steiner S."/>
            <person name="Mohr C."/>
            <person name="Pohlmann R."/>
            <person name="Luedi P."/>
            <person name="Choi S."/>
            <person name="Wing R.A."/>
            <person name="Flavier A."/>
            <person name="Gaffney T.D."/>
            <person name="Philippsen P."/>
        </authorList>
    </citation>
    <scope>NUCLEOTIDE SEQUENCE [LARGE SCALE GENOMIC DNA]</scope>
    <source>
        <strain evidence="2">ATCC 10895 / CBS 109.51 / FGSC 9923 / NRRL Y-1056</strain>
    </source>
</reference>
<dbReference type="Proteomes" id="UP000000591">
    <property type="component" value="Chromosome VI"/>
</dbReference>
<dbReference type="GO" id="GO:0030414">
    <property type="term" value="F:peptidase inhibitor activity"/>
    <property type="evidence" value="ECO:0000318"/>
    <property type="project" value="GO_Central"/>
</dbReference>
<dbReference type="PANTHER" id="PTHR11362:SF148">
    <property type="entry name" value="CARBOXYPEPTIDASE Y INHIBITOR"/>
    <property type="match status" value="1"/>
</dbReference>
<dbReference type="KEGG" id="ago:AGOS_AFR694W"/>
<sequence length="204" mass="22365">MNTIINFQEGSAQALSEHSIFPDVLVSTAENGPSGHLVVEYPGESTAVTLGNVMPVEATQTVPNLMLITTEPGIVREGDLFTLAMTDPDAPSRSDHKWSEYCHFLETNITLGSDDGVSHVVLKGTPQVEHMGPAPPAGTGAHRYVWLLFRQPGRLELSEEEVTRLQSRVNWGYTEKRPPVGVGEFAGEKNLELMAVNFFYAENK</sequence>
<dbReference type="Pfam" id="PF01161">
    <property type="entry name" value="PBP"/>
    <property type="match status" value="1"/>
</dbReference>